<evidence type="ECO:0000313" key="3">
    <source>
        <dbReference type="Proteomes" id="UP000288805"/>
    </source>
</evidence>
<accession>A0A438K3S5</accession>
<sequence length="115" mass="12862">MHHETEDAHASNGHEAVAKVSSAAEDRRMIAGEDDMRILNDAVSKVSPHAVKDLLSLGGLLDDPFDCGENVGNVMKSLHPWQITSTIHQRLEIPFLCRVSWQPNKAFHLDLRKEQ</sequence>
<feature type="region of interest" description="Disordered" evidence="1">
    <location>
        <begin position="1"/>
        <end position="25"/>
    </location>
</feature>
<dbReference type="EMBL" id="QGNW01000017">
    <property type="protein sequence ID" value="RVX15864.1"/>
    <property type="molecule type" value="Genomic_DNA"/>
</dbReference>
<evidence type="ECO:0000256" key="1">
    <source>
        <dbReference type="SAM" id="MobiDB-lite"/>
    </source>
</evidence>
<comment type="caution">
    <text evidence="2">The sequence shown here is derived from an EMBL/GenBank/DDBJ whole genome shotgun (WGS) entry which is preliminary data.</text>
</comment>
<proteinExistence type="predicted"/>
<protein>
    <submittedName>
        <fullName evidence="2">Uncharacterized protein</fullName>
    </submittedName>
</protein>
<reference evidence="2 3" key="1">
    <citation type="journal article" date="2018" name="PLoS Genet.">
        <title>Population sequencing reveals clonal diversity and ancestral inbreeding in the grapevine cultivar Chardonnay.</title>
        <authorList>
            <person name="Roach M.J."/>
            <person name="Johnson D.L."/>
            <person name="Bohlmann J."/>
            <person name="van Vuuren H.J."/>
            <person name="Jones S.J."/>
            <person name="Pretorius I.S."/>
            <person name="Schmidt S.A."/>
            <person name="Borneman A.R."/>
        </authorList>
    </citation>
    <scope>NUCLEOTIDE SEQUENCE [LARGE SCALE GENOMIC DNA]</scope>
    <source>
        <strain evidence="3">cv. Chardonnay</strain>
        <tissue evidence="2">Leaf</tissue>
    </source>
</reference>
<dbReference type="AlphaFoldDB" id="A0A438K3S5"/>
<name>A0A438K3S5_VITVI</name>
<evidence type="ECO:0000313" key="2">
    <source>
        <dbReference type="EMBL" id="RVX15864.1"/>
    </source>
</evidence>
<gene>
    <name evidence="2" type="ORF">CK203_005624</name>
</gene>
<dbReference type="Proteomes" id="UP000288805">
    <property type="component" value="Unassembled WGS sequence"/>
</dbReference>
<organism evidence="2 3">
    <name type="scientific">Vitis vinifera</name>
    <name type="common">Grape</name>
    <dbReference type="NCBI Taxonomy" id="29760"/>
    <lineage>
        <taxon>Eukaryota</taxon>
        <taxon>Viridiplantae</taxon>
        <taxon>Streptophyta</taxon>
        <taxon>Embryophyta</taxon>
        <taxon>Tracheophyta</taxon>
        <taxon>Spermatophyta</taxon>
        <taxon>Magnoliopsida</taxon>
        <taxon>eudicotyledons</taxon>
        <taxon>Gunneridae</taxon>
        <taxon>Pentapetalae</taxon>
        <taxon>rosids</taxon>
        <taxon>Vitales</taxon>
        <taxon>Vitaceae</taxon>
        <taxon>Viteae</taxon>
        <taxon>Vitis</taxon>
    </lineage>
</organism>
<dbReference type="OrthoDB" id="271937at2759"/>